<dbReference type="InterPro" id="IPR047985">
    <property type="entry name" value="StbB-like"/>
</dbReference>
<accession>A0ABD7YH10</accession>
<keyword evidence="1" id="KW-0614">Plasmid</keyword>
<dbReference type="SUPFAM" id="SSF52540">
    <property type="entry name" value="P-loop containing nucleoside triphosphate hydrolases"/>
    <property type="match status" value="1"/>
</dbReference>
<dbReference type="AlphaFoldDB" id="A0ABD7YH10"/>
<dbReference type="RefSeq" id="WP_070162862.1">
    <property type="nucleotide sequence ID" value="NZ_CABVQO010000033.1"/>
</dbReference>
<protein>
    <recommendedName>
        <fullName evidence="3">Plasmid stability protein StbB</fullName>
    </recommendedName>
</protein>
<organism evidence="1 2">
    <name type="scientific">Burkholderia contaminans</name>
    <dbReference type="NCBI Taxonomy" id="488447"/>
    <lineage>
        <taxon>Bacteria</taxon>
        <taxon>Pseudomonadati</taxon>
        <taxon>Pseudomonadota</taxon>
        <taxon>Betaproteobacteria</taxon>
        <taxon>Burkholderiales</taxon>
        <taxon>Burkholderiaceae</taxon>
        <taxon>Burkholderia</taxon>
        <taxon>Burkholderia cepacia complex</taxon>
    </lineage>
</organism>
<dbReference type="InterPro" id="IPR027417">
    <property type="entry name" value="P-loop_NTPase"/>
</dbReference>
<evidence type="ECO:0000313" key="1">
    <source>
        <dbReference type="EMBL" id="WFN24038.1"/>
    </source>
</evidence>
<name>A0ABD7YH10_9BURK</name>
<dbReference type="Proteomes" id="UP001220209">
    <property type="component" value="Plasmid unnamed3"/>
</dbReference>
<evidence type="ECO:0008006" key="3">
    <source>
        <dbReference type="Google" id="ProtNLM"/>
    </source>
</evidence>
<geneLocation type="plasmid" evidence="1 2">
    <name>unnamed3</name>
</geneLocation>
<gene>
    <name evidence="1" type="ORF">LXE91_42385</name>
</gene>
<dbReference type="EMBL" id="CP090645">
    <property type="protein sequence ID" value="WFN24038.1"/>
    <property type="molecule type" value="Genomic_DNA"/>
</dbReference>
<dbReference type="Gene3D" id="3.40.50.300">
    <property type="entry name" value="P-loop containing nucleotide triphosphate hydrolases"/>
    <property type="match status" value="1"/>
</dbReference>
<evidence type="ECO:0000313" key="2">
    <source>
        <dbReference type="Proteomes" id="UP001220209"/>
    </source>
</evidence>
<sequence>MNISIALVNCSGNVGKTTLTRELFAPRLPGMPVRQIESINADEADLAHRGGDVQVMIAGQFDELHEELMQGRAFLVDIGASNVEEYLRRLDEASGLQEDYGFFVVPAVPDRKQLQDTLKTIDLLTDLGVEPERIRVVLNQVVVERNETVEVSVGRAFAPLLELHRRGGHFMLDTSAVVPKSDVFSLAAELGTTLHALCRDETDYRAAIAAATDSGERVRLSRRRILQSKARSISPKLDAVFEAVMRETVA</sequence>
<dbReference type="NCBIfam" id="NF041292">
    <property type="entry name" value="StbB"/>
    <property type="match status" value="1"/>
</dbReference>
<reference evidence="1 2" key="1">
    <citation type="submission" date="2021-12" db="EMBL/GenBank/DDBJ databases">
        <title>Genomic and phenotypic characterization of three Burkholderia contaminans isolates recovered from different sources.</title>
        <authorList>
            <person name="Lopez De Volder A."/>
            <person name="Fan Y."/>
            <person name="Nunvar J."/>
            <person name="Herrera T."/>
            <person name="Timp W."/>
            <person name="Degrossi J."/>
        </authorList>
    </citation>
    <scope>NUCLEOTIDE SEQUENCE [LARGE SCALE GENOMIC DNA]</scope>
    <source>
        <strain evidence="1 2">LMG 23361</strain>
        <plasmid evidence="1 2">unnamed3</plasmid>
    </source>
</reference>
<proteinExistence type="predicted"/>